<evidence type="ECO:0000256" key="5">
    <source>
        <dbReference type="ARBA" id="ARBA00023180"/>
    </source>
</evidence>
<dbReference type="SUPFAM" id="SSF52058">
    <property type="entry name" value="L domain-like"/>
    <property type="match status" value="3"/>
</dbReference>
<dbReference type="Gene3D" id="2.60.40.10">
    <property type="entry name" value="Immunoglobulins"/>
    <property type="match status" value="1"/>
</dbReference>
<keyword evidence="4" id="KW-0732">Signal</keyword>
<dbReference type="Pfam" id="PF13585">
    <property type="entry name" value="CHU_C"/>
    <property type="match status" value="1"/>
</dbReference>
<keyword evidence="2" id="KW-0134">Cell wall</keyword>
<evidence type="ECO:0000256" key="1">
    <source>
        <dbReference type="ARBA" id="ARBA00004191"/>
    </source>
</evidence>
<evidence type="ECO:0000313" key="7">
    <source>
        <dbReference type="EMBL" id="SHJ14207.1"/>
    </source>
</evidence>
<dbReference type="AlphaFoldDB" id="A0A1M6GWB3"/>
<proteinExistence type="predicted"/>
<dbReference type="InterPro" id="IPR051648">
    <property type="entry name" value="CWI-Assembly_Regulator"/>
</dbReference>
<dbReference type="InterPro" id="IPR000494">
    <property type="entry name" value="Rcpt_L-dom"/>
</dbReference>
<feature type="domain" description="Receptor L-domain" evidence="6">
    <location>
        <begin position="41"/>
        <end position="100"/>
    </location>
</feature>
<dbReference type="STRING" id="1178825.SAMN05216261_2919"/>
<dbReference type="GO" id="GO:0030313">
    <property type="term" value="C:cell envelope"/>
    <property type="evidence" value="ECO:0007669"/>
    <property type="project" value="UniProtKB-SubCell"/>
</dbReference>
<dbReference type="PANTHER" id="PTHR31018">
    <property type="entry name" value="SPORULATION-SPECIFIC PROTEIN-RELATED"/>
    <property type="match status" value="1"/>
</dbReference>
<dbReference type="InterPro" id="IPR026341">
    <property type="entry name" value="T9SS_type_B"/>
</dbReference>
<keyword evidence="5" id="KW-0325">Glycoprotein</keyword>
<comment type="subcellular location">
    <subcellularLocation>
        <location evidence="1">Secreted</location>
        <location evidence="1">Cell wall</location>
    </subcellularLocation>
</comment>
<dbReference type="InterPro" id="IPR036941">
    <property type="entry name" value="Rcpt_L-dom_sf"/>
</dbReference>
<dbReference type="NCBIfam" id="TIGR04131">
    <property type="entry name" value="Bac_Flav_CTERM"/>
    <property type="match status" value="1"/>
</dbReference>
<dbReference type="Proteomes" id="UP000184396">
    <property type="component" value="Unassembled WGS sequence"/>
</dbReference>
<dbReference type="eggNOG" id="COG4886">
    <property type="taxonomic scope" value="Bacteria"/>
</dbReference>
<sequence length="630" mass="69011">MKTTLFFCLLFTTFLYGQCPDGDVTFNSQGDVEQFLSNYPDCNSISGDFIITGSVNNLASLNNIRSIEGSLIINNTQLVTISNFNNLNAVLNNIEISDNARLTEIIGFNRLLDLGFMFSIENNPRLVTLDGFNRATDVFGNFILNGNTALVTISGFTKLAAIHNAMAINDSPVLKRIPSFNNIILMNWFIQFYNTGLSEITGFDNLTTIGGGVNETLGLNISNNQNLITISGFNCLERIAFDLLIQDNPLLESVIGLSNLERVDQIVTIRNNDALFSLNGLQNLTSIATTGYETTVVLDVLDNPQLSDCNALCQVLSSNGIKGLTNISNNLAGCDSEAEIETSNCTAFQGISCTSLTQPLSGEMNVELDTNISWNAIPAATGYLISIGTSPEGAQIAYNVDVGNVTTYNLPNALPEDSTIFVKIKPYSNNVQATCCIEESFTTVNIPLGCTQLLQPRNNTTNVPVNTIFSWESVFGAAGYKISIGTTPGATDIANQIDVTDNTTYTLTENLPENTMIFVTVVPYNDTENSMGCIEESFTTAAKVESLTVPKFFTPNNDGQNDTWFINDPQNEIEIVSIYNRNGKLLKTLNQIQQGWNGLFNNELMPVNDYWYIIKLKNGKQMSGHFTLKR</sequence>
<dbReference type="Pfam" id="PF01030">
    <property type="entry name" value="Recep_L_domain"/>
    <property type="match status" value="1"/>
</dbReference>
<evidence type="ECO:0000256" key="2">
    <source>
        <dbReference type="ARBA" id="ARBA00022512"/>
    </source>
</evidence>
<evidence type="ECO:0000256" key="4">
    <source>
        <dbReference type="ARBA" id="ARBA00022729"/>
    </source>
</evidence>
<protein>
    <submittedName>
        <fullName evidence="7">Gliding motility-associated C-terminal domain-containing protein</fullName>
    </submittedName>
</protein>
<evidence type="ECO:0000313" key="8">
    <source>
        <dbReference type="Proteomes" id="UP000184396"/>
    </source>
</evidence>
<dbReference type="PANTHER" id="PTHR31018:SF3">
    <property type="entry name" value="RECEPTOR PROTEIN-TYROSINE KINASE"/>
    <property type="match status" value="1"/>
</dbReference>
<keyword evidence="8" id="KW-1185">Reference proteome</keyword>
<dbReference type="EMBL" id="FQYK01000010">
    <property type="protein sequence ID" value="SHJ14207.1"/>
    <property type="molecule type" value="Genomic_DNA"/>
</dbReference>
<gene>
    <name evidence="7" type="ORF">SAMN05216261_2919</name>
</gene>
<reference evidence="7 8" key="1">
    <citation type="submission" date="2016-11" db="EMBL/GenBank/DDBJ databases">
        <authorList>
            <person name="Jaros S."/>
            <person name="Januszkiewicz K."/>
            <person name="Wedrychowicz H."/>
        </authorList>
    </citation>
    <scope>NUCLEOTIDE SEQUENCE [LARGE SCALE GENOMIC DNA]</scope>
    <source>
        <strain evidence="7 8">CGMCC 1.12213</strain>
    </source>
</reference>
<dbReference type="RefSeq" id="WP_019388585.1">
    <property type="nucleotide sequence ID" value="NZ_ALIH01000015.1"/>
</dbReference>
<evidence type="ECO:0000256" key="3">
    <source>
        <dbReference type="ARBA" id="ARBA00022525"/>
    </source>
</evidence>
<keyword evidence="3" id="KW-0964">Secreted</keyword>
<dbReference type="eggNOG" id="COG3291">
    <property type="taxonomic scope" value="Bacteria"/>
</dbReference>
<evidence type="ECO:0000259" key="6">
    <source>
        <dbReference type="Pfam" id="PF01030"/>
    </source>
</evidence>
<dbReference type="InterPro" id="IPR013783">
    <property type="entry name" value="Ig-like_fold"/>
</dbReference>
<dbReference type="OrthoDB" id="9765926at2"/>
<name>A0A1M6GWB3_9FLAO</name>
<dbReference type="Gene3D" id="3.80.20.20">
    <property type="entry name" value="Receptor L-domain"/>
    <property type="match status" value="2"/>
</dbReference>
<organism evidence="7 8">
    <name type="scientific">Algibacter luteus</name>
    <dbReference type="NCBI Taxonomy" id="1178825"/>
    <lineage>
        <taxon>Bacteria</taxon>
        <taxon>Pseudomonadati</taxon>
        <taxon>Bacteroidota</taxon>
        <taxon>Flavobacteriia</taxon>
        <taxon>Flavobacteriales</taxon>
        <taxon>Flavobacteriaceae</taxon>
        <taxon>Algibacter</taxon>
    </lineage>
</organism>
<accession>A0A1M6GWB3</accession>